<evidence type="ECO:0000256" key="3">
    <source>
        <dbReference type="ARBA" id="ARBA00022692"/>
    </source>
</evidence>
<dbReference type="EMBL" id="CP096983">
    <property type="protein sequence ID" value="URZ09590.1"/>
    <property type="molecule type" value="Genomic_DNA"/>
</dbReference>
<evidence type="ECO:0000256" key="2">
    <source>
        <dbReference type="ARBA" id="ARBA00022475"/>
    </source>
</evidence>
<feature type="transmembrane region" description="Helical" evidence="6">
    <location>
        <begin position="20"/>
        <end position="38"/>
    </location>
</feature>
<dbReference type="InterPro" id="IPR003838">
    <property type="entry name" value="ABC3_permease_C"/>
</dbReference>
<keyword evidence="5 6" id="KW-0472">Membrane</keyword>
<feature type="transmembrane region" description="Helical" evidence="6">
    <location>
        <begin position="146"/>
        <end position="173"/>
    </location>
</feature>
<comment type="subcellular location">
    <subcellularLocation>
        <location evidence="1 6">Cell membrane</location>
        <topology evidence="1 6">Multi-pass membrane protein</topology>
    </subcellularLocation>
</comment>
<dbReference type="STRING" id="84029.CROST_26710"/>
<dbReference type="AlphaFoldDB" id="A0A1S8L3L7"/>
<feature type="transmembrane region" description="Helical" evidence="6">
    <location>
        <begin position="58"/>
        <end position="76"/>
    </location>
</feature>
<dbReference type="Pfam" id="PF02687">
    <property type="entry name" value="FtsX"/>
    <property type="match status" value="1"/>
</dbReference>
<comment type="similarity">
    <text evidence="6">Belongs to the ABC-4 integral membrane protein family.</text>
</comment>
<gene>
    <name evidence="8" type="primary">yxdM_1</name>
    <name evidence="8" type="ORF">CROST_002710</name>
</gene>
<feature type="transmembrane region" description="Helical" evidence="6">
    <location>
        <begin position="275"/>
        <end position="295"/>
    </location>
</feature>
<evidence type="ECO:0000259" key="7">
    <source>
        <dbReference type="Pfam" id="PF02687"/>
    </source>
</evidence>
<feature type="transmembrane region" description="Helical" evidence="6">
    <location>
        <begin position="110"/>
        <end position="134"/>
    </location>
</feature>
<protein>
    <submittedName>
        <fullName evidence="8">ABC transporter permease protein YxdM</fullName>
    </submittedName>
</protein>
<evidence type="ECO:0000256" key="5">
    <source>
        <dbReference type="ARBA" id="ARBA00023136"/>
    </source>
</evidence>
<evidence type="ECO:0000256" key="4">
    <source>
        <dbReference type="ARBA" id="ARBA00022989"/>
    </source>
</evidence>
<reference evidence="8 9" key="1">
    <citation type="submission" date="2022-04" db="EMBL/GenBank/DDBJ databases">
        <title>Genome sequence of C. roseum typestrain.</title>
        <authorList>
            <person name="Poehlein A."/>
            <person name="Schoch T."/>
            <person name="Duerre P."/>
            <person name="Daniel R."/>
        </authorList>
    </citation>
    <scope>NUCLEOTIDE SEQUENCE [LARGE SCALE GENOMIC DNA]</scope>
    <source>
        <strain evidence="8 9">DSM 7320</strain>
    </source>
</reference>
<evidence type="ECO:0000313" key="8">
    <source>
        <dbReference type="EMBL" id="URZ09590.1"/>
    </source>
</evidence>
<dbReference type="InterPro" id="IPR027022">
    <property type="entry name" value="ABC_permease_BceB-typ"/>
</dbReference>
<dbReference type="InterPro" id="IPR052536">
    <property type="entry name" value="ABC-4_Integral_Memb_Prot"/>
</dbReference>
<dbReference type="GO" id="GO:0055085">
    <property type="term" value="P:transmembrane transport"/>
    <property type="evidence" value="ECO:0007669"/>
    <property type="project" value="UniProtKB-UniRule"/>
</dbReference>
<evidence type="ECO:0000256" key="1">
    <source>
        <dbReference type="ARBA" id="ARBA00004651"/>
    </source>
</evidence>
<feature type="transmembrane region" description="Helical" evidence="6">
    <location>
        <begin position="509"/>
        <end position="531"/>
    </location>
</feature>
<name>A0A1S8L3L7_9CLOT</name>
<dbReference type="Proteomes" id="UP000190951">
    <property type="component" value="Chromosome"/>
</dbReference>
<evidence type="ECO:0000313" key="9">
    <source>
        <dbReference type="Proteomes" id="UP000190951"/>
    </source>
</evidence>
<evidence type="ECO:0000256" key="6">
    <source>
        <dbReference type="PIRNR" id="PIRNR018968"/>
    </source>
</evidence>
<keyword evidence="3 6" id="KW-0812">Transmembrane</keyword>
<feature type="transmembrane region" description="Helical" evidence="6">
    <location>
        <begin position="194"/>
        <end position="217"/>
    </location>
</feature>
<accession>A0A1S8L3L7</accession>
<proteinExistence type="inferred from homology"/>
<feature type="domain" description="ABC3 transporter permease C-terminal" evidence="7">
    <location>
        <begin position="63"/>
        <end position="179"/>
    </location>
</feature>
<sequence>MKFSEIAFKMLRKEAKRYKLFILCNVASTAILYSFISIMLNKQFMDNSIVDPMISSNIYAPTLFIFVFSLIFIPYSQNVFIRARQKDYGILLSIGMTENEVRKSVLIENFIMWMAALIIGLMAGTILSLFFLWTIHNIIGIQQINIAIPIITYGIVIVYSAVLFVISLGLNVYRMMKSTIYEKIKYAQNAEIGKFCNVIFIITGVLLTIIAIIVMYISSDIWMISFFLAFIGSLIIFFNGEILIDYFQKKNYKKYLKNIFLLSDIKYYYSKNKNIFFINTWLIFVILFFSTLSLVNYPSMVKYSAIYHPFHMTYCEFKGDFKPLNSTKVKYIVEESNNSIKNEASVKFLRNNAFTIFSVDDVNKSLKRNYKVKQNSFIYVHPYDINDGYEYTDIKTNITSINIKYNKGERNFSCNSTIVNPLFGQINCISQNILLVNEKDYQWIASNGMDYFSGTLHLYNFSNWRNSEIIVNRMTNELLKNNGLAAKDSFYKISSRIEAYNTGVRSSKFLIFNLIYVCFLLYCAALIMLHYKLKMEYKDEKAKYFSLYRIGIQEEEIKKVLSRKILIMYFLPLIYGAIMDVFFGQFAFNLHVLTLTVIFVFAIVHFIIYKVYFNIYYKRFILELFKKGRG</sequence>
<feature type="transmembrane region" description="Helical" evidence="6">
    <location>
        <begin position="592"/>
        <end position="612"/>
    </location>
</feature>
<dbReference type="GO" id="GO:0005886">
    <property type="term" value="C:plasma membrane"/>
    <property type="evidence" value="ECO:0007669"/>
    <property type="project" value="UniProtKB-SubCell"/>
</dbReference>
<dbReference type="PANTHER" id="PTHR46795:SF3">
    <property type="entry name" value="ABC TRANSPORTER PERMEASE"/>
    <property type="match status" value="1"/>
</dbReference>
<organism evidence="8 9">
    <name type="scientific">Clostridium felsineum</name>
    <dbReference type="NCBI Taxonomy" id="36839"/>
    <lineage>
        <taxon>Bacteria</taxon>
        <taxon>Bacillati</taxon>
        <taxon>Bacillota</taxon>
        <taxon>Clostridia</taxon>
        <taxon>Eubacteriales</taxon>
        <taxon>Clostridiaceae</taxon>
        <taxon>Clostridium</taxon>
    </lineage>
</organism>
<dbReference type="KEGG" id="crw:CROST_002710"/>
<keyword evidence="9" id="KW-1185">Reference proteome</keyword>
<dbReference type="RefSeq" id="WP_242950825.1">
    <property type="nucleotide sequence ID" value="NZ_CP096983.1"/>
</dbReference>
<feature type="transmembrane region" description="Helical" evidence="6">
    <location>
        <begin position="223"/>
        <end position="247"/>
    </location>
</feature>
<feature type="transmembrane region" description="Helical" evidence="6">
    <location>
        <begin position="566"/>
        <end position="586"/>
    </location>
</feature>
<keyword evidence="2 6" id="KW-1003">Cell membrane</keyword>
<keyword evidence="6" id="KW-0813">Transport</keyword>
<keyword evidence="4 6" id="KW-1133">Transmembrane helix</keyword>
<dbReference type="PIRSF" id="PIRSF018968">
    <property type="entry name" value="ABC_permease_BceB"/>
    <property type="match status" value="1"/>
</dbReference>
<dbReference type="PANTHER" id="PTHR46795">
    <property type="entry name" value="ABC TRANSPORTER PERMEASE-RELATED-RELATED"/>
    <property type="match status" value="1"/>
</dbReference>